<feature type="compositionally biased region" description="Acidic residues" evidence="1">
    <location>
        <begin position="11"/>
        <end position="21"/>
    </location>
</feature>
<gene>
    <name evidence="2" type="ORF">P0509D04.20</name>
    <name evidence="3" type="ORF">P0680F05.13</name>
</gene>
<reference evidence="2" key="1">
    <citation type="submission" date="2002-08" db="EMBL/GenBank/DDBJ databases">
        <title>Oryza sativa nipponbare(GA3) genomic DNA, chromosome 8, PAC clone:P0509D04.</title>
        <authorList>
            <person name="Sasaki T."/>
            <person name="Matsumoto T."/>
            <person name="Katayose Y."/>
        </authorList>
    </citation>
    <scope>NUCLEOTIDE SEQUENCE</scope>
</reference>
<organism evidence="3 4">
    <name type="scientific">Oryza sativa subsp. japonica</name>
    <name type="common">Rice</name>
    <dbReference type="NCBI Taxonomy" id="39947"/>
    <lineage>
        <taxon>Eukaryota</taxon>
        <taxon>Viridiplantae</taxon>
        <taxon>Streptophyta</taxon>
        <taxon>Embryophyta</taxon>
        <taxon>Tracheophyta</taxon>
        <taxon>Spermatophyta</taxon>
        <taxon>Magnoliopsida</taxon>
        <taxon>Liliopsida</taxon>
        <taxon>Poales</taxon>
        <taxon>Poaceae</taxon>
        <taxon>BOP clade</taxon>
        <taxon>Oryzoideae</taxon>
        <taxon>Oryzeae</taxon>
        <taxon>Oryzinae</taxon>
        <taxon>Oryza</taxon>
        <taxon>Oryza sativa</taxon>
    </lineage>
</organism>
<dbReference type="EMBL" id="AP005618">
    <property type="protein sequence ID" value="BAD16279.1"/>
    <property type="molecule type" value="Genomic_DNA"/>
</dbReference>
<evidence type="ECO:0000256" key="1">
    <source>
        <dbReference type="SAM" id="MobiDB-lite"/>
    </source>
</evidence>
<reference evidence="4" key="3">
    <citation type="journal article" date="2005" name="Nature">
        <title>The map-based sequence of the rice genome.</title>
        <authorList>
            <consortium name="International rice genome sequencing project (IRGSP)"/>
            <person name="Matsumoto T."/>
            <person name="Wu J."/>
            <person name="Kanamori H."/>
            <person name="Katayose Y."/>
            <person name="Fujisawa M."/>
            <person name="Namiki N."/>
            <person name="Mizuno H."/>
            <person name="Yamamoto K."/>
            <person name="Antonio B.A."/>
            <person name="Baba T."/>
            <person name="Sakata K."/>
            <person name="Nagamura Y."/>
            <person name="Aoki H."/>
            <person name="Arikawa K."/>
            <person name="Arita K."/>
            <person name="Bito T."/>
            <person name="Chiden Y."/>
            <person name="Fujitsuka N."/>
            <person name="Fukunaka R."/>
            <person name="Hamada M."/>
            <person name="Harada C."/>
            <person name="Hayashi A."/>
            <person name="Hijishita S."/>
            <person name="Honda M."/>
            <person name="Hosokawa S."/>
            <person name="Ichikawa Y."/>
            <person name="Idonuma A."/>
            <person name="Iijima M."/>
            <person name="Ikeda M."/>
            <person name="Ikeno M."/>
            <person name="Ito K."/>
            <person name="Ito S."/>
            <person name="Ito T."/>
            <person name="Ito Y."/>
            <person name="Ito Y."/>
            <person name="Iwabuchi A."/>
            <person name="Kamiya K."/>
            <person name="Karasawa W."/>
            <person name="Kurita K."/>
            <person name="Katagiri S."/>
            <person name="Kikuta A."/>
            <person name="Kobayashi H."/>
            <person name="Kobayashi N."/>
            <person name="Machita K."/>
            <person name="Maehara T."/>
            <person name="Masukawa M."/>
            <person name="Mizubayashi T."/>
            <person name="Mukai Y."/>
            <person name="Nagasaki H."/>
            <person name="Nagata Y."/>
            <person name="Naito S."/>
            <person name="Nakashima M."/>
            <person name="Nakama Y."/>
            <person name="Nakamichi Y."/>
            <person name="Nakamura M."/>
            <person name="Meguro A."/>
            <person name="Negishi M."/>
            <person name="Ohta I."/>
            <person name="Ohta T."/>
            <person name="Okamoto M."/>
            <person name="Ono N."/>
            <person name="Saji S."/>
            <person name="Sakaguchi M."/>
            <person name="Sakai K."/>
            <person name="Shibata M."/>
            <person name="Shimokawa T."/>
            <person name="Song J."/>
            <person name="Takazaki Y."/>
            <person name="Terasawa K."/>
            <person name="Tsugane M."/>
            <person name="Tsuji K."/>
            <person name="Ueda S."/>
            <person name="Waki K."/>
            <person name="Yamagata H."/>
            <person name="Yamamoto M."/>
            <person name="Yamamoto S."/>
            <person name="Yamane H."/>
            <person name="Yoshiki S."/>
            <person name="Yoshihara R."/>
            <person name="Yukawa K."/>
            <person name="Zhong H."/>
            <person name="Yano M."/>
            <person name="Yuan Q."/>
            <person name="Ouyang S."/>
            <person name="Liu J."/>
            <person name="Jones K.M."/>
            <person name="Gansberger K."/>
            <person name="Moffat K."/>
            <person name="Hill J."/>
            <person name="Bera J."/>
            <person name="Fadrosh D."/>
            <person name="Jin S."/>
            <person name="Johri S."/>
            <person name="Kim M."/>
            <person name="Overton L."/>
            <person name="Reardon M."/>
            <person name="Tsitrin T."/>
            <person name="Vuong H."/>
            <person name="Weaver B."/>
            <person name="Ciecko A."/>
            <person name="Tallon L."/>
            <person name="Jackson J."/>
            <person name="Pai G."/>
            <person name="Aken S.V."/>
            <person name="Utterback T."/>
            <person name="Reidmuller S."/>
            <person name="Feldblyum T."/>
            <person name="Hsiao J."/>
            <person name="Zismann V."/>
            <person name="Iobst S."/>
            <person name="de Vazeille A.R."/>
            <person name="Buell C.R."/>
            <person name="Ying K."/>
            <person name="Li Y."/>
            <person name="Lu T."/>
            <person name="Huang Y."/>
            <person name="Zhao Q."/>
            <person name="Feng Q."/>
            <person name="Zhang L."/>
            <person name="Zhu J."/>
            <person name="Weng Q."/>
            <person name="Mu J."/>
            <person name="Lu Y."/>
            <person name="Fan D."/>
            <person name="Liu Y."/>
            <person name="Guan J."/>
            <person name="Zhang Y."/>
            <person name="Yu S."/>
            <person name="Liu X."/>
            <person name="Zhang Y."/>
            <person name="Hong G."/>
            <person name="Han B."/>
            <person name="Choisne N."/>
            <person name="Demange N."/>
            <person name="Orjeda G."/>
            <person name="Samain S."/>
            <person name="Cattolico L."/>
            <person name="Pelletier E."/>
            <person name="Couloux A."/>
            <person name="Segurens B."/>
            <person name="Wincker P."/>
            <person name="D'Hont A."/>
            <person name="Scarpelli C."/>
            <person name="Weissenbach J."/>
            <person name="Salanoubat M."/>
            <person name="Quetier F."/>
            <person name="Yu Y."/>
            <person name="Kim H.R."/>
            <person name="Rambo T."/>
            <person name="Currie J."/>
            <person name="Collura K."/>
            <person name="Luo M."/>
            <person name="Yang T."/>
            <person name="Ammiraju J.S.S."/>
            <person name="Engler F."/>
            <person name="Soderlund C."/>
            <person name="Wing R.A."/>
            <person name="Palmer L.E."/>
            <person name="de la Bastide M."/>
            <person name="Spiegel L."/>
            <person name="Nascimento L."/>
            <person name="Zutavern T."/>
            <person name="O'Shaughnessy A."/>
            <person name="Dike S."/>
            <person name="Dedhia N."/>
            <person name="Preston R."/>
            <person name="Balija V."/>
            <person name="McCombie W.R."/>
            <person name="Chow T."/>
            <person name="Chen H."/>
            <person name="Chung M."/>
            <person name="Chen C."/>
            <person name="Shaw J."/>
            <person name="Wu H."/>
            <person name="Hsiao K."/>
            <person name="Chao Y."/>
            <person name="Chu M."/>
            <person name="Cheng C."/>
            <person name="Hour A."/>
            <person name="Lee P."/>
            <person name="Lin S."/>
            <person name="Lin Y."/>
            <person name="Liou J."/>
            <person name="Liu S."/>
            <person name="Hsing Y."/>
            <person name="Raghuvanshi S."/>
            <person name="Mohanty A."/>
            <person name="Bharti A.K."/>
            <person name="Gaur A."/>
            <person name="Gupta V."/>
            <person name="Kumar D."/>
            <person name="Ravi V."/>
            <person name="Vij S."/>
            <person name="Kapur A."/>
            <person name="Khurana P."/>
            <person name="Khurana P."/>
            <person name="Khurana J.P."/>
            <person name="Tyagi A.K."/>
            <person name="Gaikwad K."/>
            <person name="Singh A."/>
            <person name="Dalal V."/>
            <person name="Srivastava S."/>
            <person name="Dixit A."/>
            <person name="Pal A.K."/>
            <person name="Ghazi I.A."/>
            <person name="Yadav M."/>
            <person name="Pandit A."/>
            <person name="Bhargava A."/>
            <person name="Sureshbabu K."/>
            <person name="Batra K."/>
            <person name="Sharma T.R."/>
            <person name="Mohapatra T."/>
            <person name="Singh N.K."/>
            <person name="Messing J."/>
            <person name="Nelson A.B."/>
            <person name="Fuks G."/>
            <person name="Kavchok S."/>
            <person name="Keizer G."/>
            <person name="Linton E."/>
            <person name="Llaca V."/>
            <person name="Song R."/>
            <person name="Tanyolac B."/>
            <person name="Young S."/>
            <person name="Ho-Il K."/>
            <person name="Hahn J.H."/>
            <person name="Sangsakoo G."/>
            <person name="Vanavichit A."/>
            <person name="de Mattos Luiz.A.T."/>
            <person name="Zimmer P.D."/>
            <person name="Malone G."/>
            <person name="Dellagostin O."/>
            <person name="de Oliveira A.C."/>
            <person name="Bevan M."/>
            <person name="Bancroft I."/>
            <person name="Minx P."/>
            <person name="Cordum H."/>
            <person name="Wilson R."/>
            <person name="Cheng Z."/>
            <person name="Jin W."/>
            <person name="Jiang J."/>
            <person name="Leong S.A."/>
            <person name="Iwama H."/>
            <person name="Gojobori T."/>
            <person name="Itoh T."/>
            <person name="Niimura Y."/>
            <person name="Fujii Y."/>
            <person name="Habara T."/>
            <person name="Sakai H."/>
            <person name="Sato Y."/>
            <person name="Wilson G."/>
            <person name="Kumar K."/>
            <person name="McCouch S."/>
            <person name="Juretic N."/>
            <person name="Hoen D."/>
            <person name="Wright S."/>
            <person name="Bruskiewich R."/>
            <person name="Bureau T."/>
            <person name="Miyao A."/>
            <person name="Hirochika H."/>
            <person name="Nishikawa T."/>
            <person name="Kadowaki K."/>
            <person name="Sugiura M."/>
            <person name="Burr B."/>
            <person name="Sasaki T."/>
        </authorList>
    </citation>
    <scope>NUCLEOTIDE SEQUENCE [LARGE SCALE GENOMIC DNA]</scope>
    <source>
        <strain evidence="4">cv. Nipponbare</strain>
    </source>
</reference>
<dbReference type="AlphaFoldDB" id="Q6YYD6"/>
<evidence type="ECO:0000313" key="3">
    <source>
        <dbReference type="EMBL" id="BAD16292.1"/>
    </source>
</evidence>
<dbReference type="Proteomes" id="UP000000763">
    <property type="component" value="Chromosome 8"/>
</dbReference>
<dbReference type="EMBL" id="AP005620">
    <property type="protein sequence ID" value="BAD16292.1"/>
    <property type="molecule type" value="Genomic_DNA"/>
</dbReference>
<proteinExistence type="predicted"/>
<accession>Q6YYD6</accession>
<reference evidence="4" key="4">
    <citation type="journal article" date="2008" name="Nucleic Acids Res.">
        <title>The rice annotation project database (RAP-DB): 2008 update.</title>
        <authorList>
            <consortium name="The rice annotation project (RAP)"/>
        </authorList>
    </citation>
    <scope>GENOME REANNOTATION</scope>
    <source>
        <strain evidence="4">cv. Nipponbare</strain>
    </source>
</reference>
<reference evidence="3" key="2">
    <citation type="submission" date="2002-08" db="EMBL/GenBank/DDBJ databases">
        <title>Oryza sativa nipponbare(GA3) genomic DNA, chromosome 8, PAC clone:P0680F05.</title>
        <authorList>
            <person name="Sasaki T."/>
            <person name="Matsumoto T."/>
            <person name="Katayose Y."/>
        </authorList>
    </citation>
    <scope>NUCLEOTIDE SEQUENCE</scope>
</reference>
<evidence type="ECO:0000313" key="4">
    <source>
        <dbReference type="Proteomes" id="UP000000763"/>
    </source>
</evidence>
<sequence length="117" mass="12589">MARMAWSGGGDDGEEDAATEDGDGKVRLQSSYSACTRDGVDVAGGRVGMPHPIDEAVDDLDVPLSRSSSSLPSRLLPPLLPPRVVAGEEQRRRGERCRDARAQAARGVLSRLFQRED</sequence>
<protein>
    <submittedName>
        <fullName evidence="3">Uncharacterized protein</fullName>
    </submittedName>
</protein>
<evidence type="ECO:0000313" key="2">
    <source>
        <dbReference type="EMBL" id="BAD16279.1"/>
    </source>
</evidence>
<name>Q6YYD6_ORYSJ</name>
<feature type="region of interest" description="Disordered" evidence="1">
    <location>
        <begin position="1"/>
        <end position="30"/>
    </location>
</feature>